<reference evidence="4 5" key="1">
    <citation type="submission" date="2017-07" db="EMBL/GenBank/DDBJ databases">
        <title>Isolation and whole genome analysis of endospore-forming bacteria from heroin.</title>
        <authorList>
            <person name="Kalinowski J."/>
            <person name="Ahrens B."/>
            <person name="Al-Dilaimi A."/>
            <person name="Winkler A."/>
            <person name="Wibberg D."/>
            <person name="Schleenbecker U."/>
            <person name="Ruckert C."/>
            <person name="Wolfel R."/>
            <person name="Grass G."/>
        </authorList>
    </citation>
    <scope>NUCLEOTIDE SEQUENCE [LARGE SCALE GENOMIC DNA]</scope>
    <source>
        <strain evidence="3 4">7523-2</strain>
        <strain evidence="2 5">7539</strain>
    </source>
</reference>
<sequence length="61" mass="6456">MVLAILFLLIAILSVFGGIVSVKRKNFFAAGFSGVAVIVFGFFSIATLYAIIFQGTGVPLE</sequence>
<evidence type="ECO:0000313" key="3">
    <source>
        <dbReference type="EMBL" id="PAF25498.1"/>
    </source>
</evidence>
<dbReference type="Proteomes" id="UP000216207">
    <property type="component" value="Unassembled WGS sequence"/>
</dbReference>
<dbReference type="GeneID" id="86926724"/>
<evidence type="ECO:0000256" key="1">
    <source>
        <dbReference type="SAM" id="Phobius"/>
    </source>
</evidence>
<dbReference type="RefSeq" id="WP_011247341.1">
    <property type="nucleotide sequence ID" value="NZ_BOQQ01000002.1"/>
</dbReference>
<comment type="caution">
    <text evidence="2">The sequence shown here is derived from an EMBL/GenBank/DDBJ whole genome shotgun (WGS) entry which is preliminary data.</text>
</comment>
<evidence type="ECO:0000313" key="2">
    <source>
        <dbReference type="EMBL" id="PAE90391.1"/>
    </source>
</evidence>
<keyword evidence="1" id="KW-1133">Transmembrane helix</keyword>
<evidence type="ECO:0000313" key="5">
    <source>
        <dbReference type="Proteomes" id="UP000216207"/>
    </source>
</evidence>
<evidence type="ECO:0000313" key="4">
    <source>
        <dbReference type="Proteomes" id="UP000216133"/>
    </source>
</evidence>
<dbReference type="OMA" id="GWFSIAT"/>
<keyword evidence="1" id="KW-0812">Transmembrane</keyword>
<proteinExistence type="predicted"/>
<dbReference type="Proteomes" id="UP000216133">
    <property type="component" value="Unassembled WGS sequence"/>
</dbReference>
<organism evidence="2 5">
    <name type="scientific">Shouchella clausii</name>
    <name type="common">Alkalihalobacillus clausii</name>
    <dbReference type="NCBI Taxonomy" id="79880"/>
    <lineage>
        <taxon>Bacteria</taxon>
        <taxon>Bacillati</taxon>
        <taxon>Bacillota</taxon>
        <taxon>Bacilli</taxon>
        <taxon>Bacillales</taxon>
        <taxon>Bacillaceae</taxon>
        <taxon>Shouchella</taxon>
    </lineage>
</organism>
<feature type="transmembrane region" description="Helical" evidence="1">
    <location>
        <begin position="27"/>
        <end position="52"/>
    </location>
</feature>
<dbReference type="EMBL" id="NPCC01000005">
    <property type="protein sequence ID" value="PAE90391.1"/>
    <property type="molecule type" value="Genomic_DNA"/>
</dbReference>
<accession>A0A268P3Y8</accession>
<dbReference type="EMBL" id="NPBS01000069">
    <property type="protein sequence ID" value="PAF25498.1"/>
    <property type="molecule type" value="Genomic_DNA"/>
</dbReference>
<gene>
    <name evidence="3" type="ORF">CHH61_13295</name>
    <name evidence="2" type="ORF">CHH72_05280</name>
</gene>
<dbReference type="Pfam" id="PF10958">
    <property type="entry name" value="DUF2759"/>
    <property type="match status" value="1"/>
</dbReference>
<dbReference type="AlphaFoldDB" id="A0A268P3Y8"/>
<keyword evidence="1" id="KW-0472">Membrane</keyword>
<name>A0A268P3Y8_SHOCL</name>
<dbReference type="InterPro" id="IPR024490">
    <property type="entry name" value="DUF2759"/>
</dbReference>
<protein>
    <submittedName>
        <fullName evidence="2">DUF2759 domain-containing protein</fullName>
    </submittedName>
</protein>